<dbReference type="Proteomes" id="UP000324222">
    <property type="component" value="Unassembled WGS sequence"/>
</dbReference>
<dbReference type="AlphaFoldDB" id="A0A5B7IXL4"/>
<evidence type="ECO:0000313" key="3">
    <source>
        <dbReference type="Proteomes" id="UP000324222"/>
    </source>
</evidence>
<evidence type="ECO:0000313" key="2">
    <source>
        <dbReference type="EMBL" id="MPC84914.1"/>
    </source>
</evidence>
<feature type="region of interest" description="Disordered" evidence="1">
    <location>
        <begin position="57"/>
        <end position="93"/>
    </location>
</feature>
<sequence>MSQVFRPGVQSTPGRSSDAEGERGRCEAALPGSRAAPHTTRRCAGRPRGVHVLQRVMRNHDDEEEGRKEGKAMGVSSITNAAQMRKGKKVRSL</sequence>
<gene>
    <name evidence="2" type="ORF">E2C01_079667</name>
</gene>
<accession>A0A5B7IXL4</accession>
<organism evidence="2 3">
    <name type="scientific">Portunus trituberculatus</name>
    <name type="common">Swimming crab</name>
    <name type="synonym">Neptunus trituberculatus</name>
    <dbReference type="NCBI Taxonomy" id="210409"/>
    <lineage>
        <taxon>Eukaryota</taxon>
        <taxon>Metazoa</taxon>
        <taxon>Ecdysozoa</taxon>
        <taxon>Arthropoda</taxon>
        <taxon>Crustacea</taxon>
        <taxon>Multicrustacea</taxon>
        <taxon>Malacostraca</taxon>
        <taxon>Eumalacostraca</taxon>
        <taxon>Eucarida</taxon>
        <taxon>Decapoda</taxon>
        <taxon>Pleocyemata</taxon>
        <taxon>Brachyura</taxon>
        <taxon>Eubrachyura</taxon>
        <taxon>Portunoidea</taxon>
        <taxon>Portunidae</taxon>
        <taxon>Portuninae</taxon>
        <taxon>Portunus</taxon>
    </lineage>
</organism>
<comment type="caution">
    <text evidence="2">The sequence shown here is derived from an EMBL/GenBank/DDBJ whole genome shotgun (WGS) entry which is preliminary data.</text>
</comment>
<feature type="compositionally biased region" description="Basic and acidic residues" evidence="1">
    <location>
        <begin position="58"/>
        <end position="71"/>
    </location>
</feature>
<feature type="compositionally biased region" description="Polar residues" evidence="1">
    <location>
        <begin position="1"/>
        <end position="15"/>
    </location>
</feature>
<proteinExistence type="predicted"/>
<name>A0A5B7IXL4_PORTR</name>
<feature type="region of interest" description="Disordered" evidence="1">
    <location>
        <begin position="1"/>
        <end position="42"/>
    </location>
</feature>
<keyword evidence="3" id="KW-1185">Reference proteome</keyword>
<dbReference type="EMBL" id="VSRR010066793">
    <property type="protein sequence ID" value="MPC84914.1"/>
    <property type="molecule type" value="Genomic_DNA"/>
</dbReference>
<feature type="compositionally biased region" description="Basic and acidic residues" evidence="1">
    <location>
        <begin position="17"/>
        <end position="26"/>
    </location>
</feature>
<evidence type="ECO:0000256" key="1">
    <source>
        <dbReference type="SAM" id="MobiDB-lite"/>
    </source>
</evidence>
<reference evidence="2 3" key="1">
    <citation type="submission" date="2019-05" db="EMBL/GenBank/DDBJ databases">
        <title>Another draft genome of Portunus trituberculatus and its Hox gene families provides insights of decapod evolution.</title>
        <authorList>
            <person name="Jeong J.-H."/>
            <person name="Song I."/>
            <person name="Kim S."/>
            <person name="Choi T."/>
            <person name="Kim D."/>
            <person name="Ryu S."/>
            <person name="Kim W."/>
        </authorList>
    </citation>
    <scope>NUCLEOTIDE SEQUENCE [LARGE SCALE GENOMIC DNA]</scope>
    <source>
        <tissue evidence="2">Muscle</tissue>
    </source>
</reference>
<protein>
    <submittedName>
        <fullName evidence="2">Uncharacterized protein</fullName>
    </submittedName>
</protein>